<evidence type="ECO:0000256" key="1">
    <source>
        <dbReference type="ARBA" id="ARBA00001286"/>
    </source>
</evidence>
<feature type="domain" description="Methylated-DNA-[protein]-cysteine S-methyltransferase DNA binding" evidence="9">
    <location>
        <begin position="4"/>
        <end position="83"/>
    </location>
</feature>
<protein>
    <recommendedName>
        <fullName evidence="3">methylated-DNA--[protein]-cysteine S-methyltransferase</fullName>
        <ecNumber evidence="3">2.1.1.63</ecNumber>
    </recommendedName>
</protein>
<evidence type="ECO:0000256" key="8">
    <source>
        <dbReference type="ARBA" id="ARBA00049348"/>
    </source>
</evidence>
<dbReference type="EMBL" id="LCPF01000001">
    <property type="protein sequence ID" value="KKU91538.1"/>
    <property type="molecule type" value="Genomic_DNA"/>
</dbReference>
<dbReference type="NCBIfam" id="TIGR00589">
    <property type="entry name" value="ogt"/>
    <property type="match status" value="1"/>
</dbReference>
<dbReference type="PROSITE" id="PS00374">
    <property type="entry name" value="MGMT"/>
    <property type="match status" value="1"/>
</dbReference>
<dbReference type="EC" id="2.1.1.63" evidence="3"/>
<dbReference type="SUPFAM" id="SSF46767">
    <property type="entry name" value="Methylated DNA-protein cysteine methyltransferase, C-terminal domain"/>
    <property type="match status" value="1"/>
</dbReference>
<dbReference type="FunFam" id="1.10.10.10:FF:000214">
    <property type="entry name" value="Methylated-DNA--protein-cysteine methyltransferase"/>
    <property type="match status" value="1"/>
</dbReference>
<keyword evidence="4 10" id="KW-0489">Methyltransferase</keyword>
<evidence type="ECO:0000256" key="6">
    <source>
        <dbReference type="ARBA" id="ARBA00022763"/>
    </source>
</evidence>
<dbReference type="PANTHER" id="PTHR10815:SF13">
    <property type="entry name" value="METHYLATED-DNA--PROTEIN-CYSTEINE METHYLTRANSFERASE"/>
    <property type="match status" value="1"/>
</dbReference>
<evidence type="ECO:0000313" key="11">
    <source>
        <dbReference type="Proteomes" id="UP000034956"/>
    </source>
</evidence>
<evidence type="ECO:0000256" key="7">
    <source>
        <dbReference type="ARBA" id="ARBA00023204"/>
    </source>
</evidence>
<dbReference type="InterPro" id="IPR036388">
    <property type="entry name" value="WH-like_DNA-bd_sf"/>
</dbReference>
<dbReference type="GO" id="GO:0003908">
    <property type="term" value="F:methylated-DNA-[protein]-cysteine S-methyltransferase activity"/>
    <property type="evidence" value="ECO:0007669"/>
    <property type="project" value="UniProtKB-EC"/>
</dbReference>
<sequence>MTSFEEKVYLAIRKIPKGKVATYKAVARALGRPKASRAVGNALNKNHRAPQVPCHRVVQGGGGIGGYASGERQKNHLLKKEGVTIVKGKIDLEKFGWRF</sequence>
<dbReference type="InterPro" id="IPR014048">
    <property type="entry name" value="MethylDNA_cys_MeTrfase_DNA-bd"/>
</dbReference>
<dbReference type="InterPro" id="IPR001497">
    <property type="entry name" value="MethylDNA_cys_MeTrfase_AS"/>
</dbReference>
<evidence type="ECO:0000256" key="4">
    <source>
        <dbReference type="ARBA" id="ARBA00022603"/>
    </source>
</evidence>
<keyword evidence="5 10" id="KW-0808">Transferase</keyword>
<dbReference type="Pfam" id="PF01035">
    <property type="entry name" value="DNA_binding_1"/>
    <property type="match status" value="1"/>
</dbReference>
<comment type="catalytic activity">
    <reaction evidence="1">
        <text>a 4-O-methyl-thymidine in DNA + L-cysteinyl-[protein] = a thymidine in DNA + S-methyl-L-cysteinyl-[protein]</text>
        <dbReference type="Rhea" id="RHEA:53428"/>
        <dbReference type="Rhea" id="RHEA-COMP:10131"/>
        <dbReference type="Rhea" id="RHEA-COMP:10132"/>
        <dbReference type="Rhea" id="RHEA-COMP:13555"/>
        <dbReference type="Rhea" id="RHEA-COMP:13556"/>
        <dbReference type="ChEBI" id="CHEBI:29950"/>
        <dbReference type="ChEBI" id="CHEBI:82612"/>
        <dbReference type="ChEBI" id="CHEBI:137386"/>
        <dbReference type="ChEBI" id="CHEBI:137387"/>
        <dbReference type="EC" id="2.1.1.63"/>
    </reaction>
</comment>
<dbReference type="CDD" id="cd06445">
    <property type="entry name" value="ATase"/>
    <property type="match status" value="1"/>
</dbReference>
<comment type="catalytic activity">
    <reaction evidence="8">
        <text>a 6-O-methyl-2'-deoxyguanosine in DNA + L-cysteinyl-[protein] = S-methyl-L-cysteinyl-[protein] + a 2'-deoxyguanosine in DNA</text>
        <dbReference type="Rhea" id="RHEA:24000"/>
        <dbReference type="Rhea" id="RHEA-COMP:10131"/>
        <dbReference type="Rhea" id="RHEA-COMP:10132"/>
        <dbReference type="Rhea" id="RHEA-COMP:11367"/>
        <dbReference type="Rhea" id="RHEA-COMP:11368"/>
        <dbReference type="ChEBI" id="CHEBI:29950"/>
        <dbReference type="ChEBI" id="CHEBI:82612"/>
        <dbReference type="ChEBI" id="CHEBI:85445"/>
        <dbReference type="ChEBI" id="CHEBI:85448"/>
        <dbReference type="EC" id="2.1.1.63"/>
    </reaction>
</comment>
<evidence type="ECO:0000259" key="9">
    <source>
        <dbReference type="Pfam" id="PF01035"/>
    </source>
</evidence>
<organism evidence="10 11">
    <name type="scientific">Candidatus Jorgensenbacteria bacterium GW2011_GWA1_48_11</name>
    <dbReference type="NCBI Taxonomy" id="1618660"/>
    <lineage>
        <taxon>Bacteria</taxon>
        <taxon>Candidatus Joergenseniibacteriota</taxon>
    </lineage>
</organism>
<name>A0A0G1WMH9_9BACT</name>
<evidence type="ECO:0000256" key="5">
    <source>
        <dbReference type="ARBA" id="ARBA00022679"/>
    </source>
</evidence>
<dbReference type="InterPro" id="IPR036217">
    <property type="entry name" value="MethylDNA_cys_MeTrfase_DNAb"/>
</dbReference>
<dbReference type="Proteomes" id="UP000034956">
    <property type="component" value="Unassembled WGS sequence"/>
</dbReference>
<dbReference type="PANTHER" id="PTHR10815">
    <property type="entry name" value="METHYLATED-DNA--PROTEIN-CYSTEINE METHYLTRANSFERASE"/>
    <property type="match status" value="1"/>
</dbReference>
<dbReference type="GO" id="GO:0006281">
    <property type="term" value="P:DNA repair"/>
    <property type="evidence" value="ECO:0007669"/>
    <property type="project" value="UniProtKB-KW"/>
</dbReference>
<keyword evidence="6" id="KW-0227">DNA damage</keyword>
<proteinExistence type="inferred from homology"/>
<keyword evidence="7" id="KW-0234">DNA repair</keyword>
<evidence type="ECO:0000256" key="2">
    <source>
        <dbReference type="ARBA" id="ARBA00008711"/>
    </source>
</evidence>
<dbReference type="GO" id="GO:0032259">
    <property type="term" value="P:methylation"/>
    <property type="evidence" value="ECO:0007669"/>
    <property type="project" value="UniProtKB-KW"/>
</dbReference>
<dbReference type="AlphaFoldDB" id="A0A0G1WMH9"/>
<dbReference type="Gene3D" id="1.10.10.10">
    <property type="entry name" value="Winged helix-like DNA-binding domain superfamily/Winged helix DNA-binding domain"/>
    <property type="match status" value="1"/>
</dbReference>
<evidence type="ECO:0000256" key="3">
    <source>
        <dbReference type="ARBA" id="ARBA00011918"/>
    </source>
</evidence>
<comment type="similarity">
    <text evidence="2">Belongs to the MGMT family.</text>
</comment>
<accession>A0A0G1WMH9</accession>
<comment type="caution">
    <text evidence="10">The sequence shown here is derived from an EMBL/GenBank/DDBJ whole genome shotgun (WGS) entry which is preliminary data.</text>
</comment>
<reference evidence="10 11" key="1">
    <citation type="journal article" date="2015" name="Nature">
        <title>rRNA introns, odd ribosomes, and small enigmatic genomes across a large radiation of phyla.</title>
        <authorList>
            <person name="Brown C.T."/>
            <person name="Hug L.A."/>
            <person name="Thomas B.C."/>
            <person name="Sharon I."/>
            <person name="Castelle C.J."/>
            <person name="Singh A."/>
            <person name="Wilkins M.J."/>
            <person name="Williams K.H."/>
            <person name="Banfield J.F."/>
        </authorList>
    </citation>
    <scope>NUCLEOTIDE SEQUENCE [LARGE SCALE GENOMIC DNA]</scope>
</reference>
<gene>
    <name evidence="10" type="ORF">UY23_C0001G0144</name>
</gene>
<evidence type="ECO:0000313" key="10">
    <source>
        <dbReference type="EMBL" id="KKU91538.1"/>
    </source>
</evidence>